<proteinExistence type="predicted"/>
<dbReference type="WBParaSite" id="PDA_v2.g27931.t1">
    <property type="protein sequence ID" value="PDA_v2.g27931.t1"/>
    <property type="gene ID" value="PDA_v2.g27931"/>
</dbReference>
<keyword evidence="1" id="KW-1185">Reference proteome</keyword>
<accession>A0A914Q9W0</accession>
<dbReference type="Proteomes" id="UP000887578">
    <property type="component" value="Unplaced"/>
</dbReference>
<name>A0A914Q9W0_9BILA</name>
<reference evidence="2" key="1">
    <citation type="submission" date="2022-11" db="UniProtKB">
        <authorList>
            <consortium name="WormBaseParasite"/>
        </authorList>
    </citation>
    <scope>IDENTIFICATION</scope>
</reference>
<sequence length="539" mass="61155">MSTKNDKYSFIKQNFTTSENQYYDLNLNQNKKFPILIPVQSYSKPNNDKYCGIAATNFTVSNDYEEKGKLRSWNKSSKASTFTTLNEDNNDLKKRWKNKNYLKITNKSTLSLHIAAYENSNEAIASDLFDDENIEGLKKEKLGSIKTSKHCFIDRLMNPFDFPRQQNENQRIEPEVAQFKASQRLLASQPATTSQQMPPGAAGTAGTKMAQTGLLKEKQSIGFLTRQDVFSFTFRTFDLKTQKIVSSAIYSTFKAEEFIDQIPKICSTFKLFIVDLFEIRFDAETFCGKTGYDFCKELKQIFQELQIPSYFVATGNCLFSTLLLAANVDVKVDEKVLLILPYQLNENPEGDKYGLAIGDFKFTQNGYQQVSYKRLPYLNFKDSPQNIFQQICGSNIPKKVVAGNFGPRNPFRKVFKPKILTVLTCCLGCHVDKFIAQTCKWFFDKSLTKYHIIQTSVKEIHVFANYGAALQSSKPSIGKNILDILKINACDPLPITKTAIFPRSIPEMQGSSLIIGCFSRLPHPTKNLHKNIELSGCGE</sequence>
<dbReference type="AlphaFoldDB" id="A0A914Q9W0"/>
<evidence type="ECO:0000313" key="1">
    <source>
        <dbReference type="Proteomes" id="UP000887578"/>
    </source>
</evidence>
<protein>
    <submittedName>
        <fullName evidence="2">Uncharacterized protein</fullName>
    </submittedName>
</protein>
<organism evidence="1 2">
    <name type="scientific">Panagrolaimus davidi</name>
    <dbReference type="NCBI Taxonomy" id="227884"/>
    <lineage>
        <taxon>Eukaryota</taxon>
        <taxon>Metazoa</taxon>
        <taxon>Ecdysozoa</taxon>
        <taxon>Nematoda</taxon>
        <taxon>Chromadorea</taxon>
        <taxon>Rhabditida</taxon>
        <taxon>Tylenchina</taxon>
        <taxon>Panagrolaimomorpha</taxon>
        <taxon>Panagrolaimoidea</taxon>
        <taxon>Panagrolaimidae</taxon>
        <taxon>Panagrolaimus</taxon>
    </lineage>
</organism>
<evidence type="ECO:0000313" key="2">
    <source>
        <dbReference type="WBParaSite" id="PDA_v2.g27931.t1"/>
    </source>
</evidence>